<organism evidence="1">
    <name type="scientific">Sesamum angustifolium</name>
    <dbReference type="NCBI Taxonomy" id="2727405"/>
    <lineage>
        <taxon>Eukaryota</taxon>
        <taxon>Viridiplantae</taxon>
        <taxon>Streptophyta</taxon>
        <taxon>Embryophyta</taxon>
        <taxon>Tracheophyta</taxon>
        <taxon>Spermatophyta</taxon>
        <taxon>Magnoliopsida</taxon>
        <taxon>eudicotyledons</taxon>
        <taxon>Gunneridae</taxon>
        <taxon>Pentapetalae</taxon>
        <taxon>asterids</taxon>
        <taxon>lamiids</taxon>
        <taxon>Lamiales</taxon>
        <taxon>Pedaliaceae</taxon>
        <taxon>Sesamum</taxon>
    </lineage>
</organism>
<name>A0AAW2IXK6_9LAMI</name>
<protein>
    <submittedName>
        <fullName evidence="1">Uncharacterized protein</fullName>
    </submittedName>
</protein>
<evidence type="ECO:0000313" key="1">
    <source>
        <dbReference type="EMBL" id="KAL0286148.1"/>
    </source>
</evidence>
<reference evidence="1" key="1">
    <citation type="submission" date="2020-06" db="EMBL/GenBank/DDBJ databases">
        <authorList>
            <person name="Li T."/>
            <person name="Hu X."/>
            <person name="Zhang T."/>
            <person name="Song X."/>
            <person name="Zhang H."/>
            <person name="Dai N."/>
            <person name="Sheng W."/>
            <person name="Hou X."/>
            <person name="Wei L."/>
        </authorList>
    </citation>
    <scope>NUCLEOTIDE SEQUENCE</scope>
    <source>
        <strain evidence="1">G01</strain>
        <tissue evidence="1">Leaf</tissue>
    </source>
</reference>
<sequence length="58" mass="6668">MDSENLEDGLTDEDRWSLYVMPTLEEVREAVFSINPDSVVGPDGFRTIFFHTCWDVVS</sequence>
<dbReference type="EMBL" id="JACGWK010001553">
    <property type="protein sequence ID" value="KAL0286148.1"/>
    <property type="molecule type" value="Genomic_DNA"/>
</dbReference>
<comment type="caution">
    <text evidence="1">The sequence shown here is derived from an EMBL/GenBank/DDBJ whole genome shotgun (WGS) entry which is preliminary data.</text>
</comment>
<proteinExistence type="predicted"/>
<dbReference type="AlphaFoldDB" id="A0AAW2IXK6"/>
<gene>
    <name evidence="1" type="ORF">Sangu_2747000</name>
</gene>
<reference evidence="1" key="2">
    <citation type="journal article" date="2024" name="Plant">
        <title>Genomic evolution and insights into agronomic trait innovations of Sesamum species.</title>
        <authorList>
            <person name="Miao H."/>
            <person name="Wang L."/>
            <person name="Qu L."/>
            <person name="Liu H."/>
            <person name="Sun Y."/>
            <person name="Le M."/>
            <person name="Wang Q."/>
            <person name="Wei S."/>
            <person name="Zheng Y."/>
            <person name="Lin W."/>
            <person name="Duan Y."/>
            <person name="Cao H."/>
            <person name="Xiong S."/>
            <person name="Wang X."/>
            <person name="Wei L."/>
            <person name="Li C."/>
            <person name="Ma Q."/>
            <person name="Ju M."/>
            <person name="Zhao R."/>
            <person name="Li G."/>
            <person name="Mu C."/>
            <person name="Tian Q."/>
            <person name="Mei H."/>
            <person name="Zhang T."/>
            <person name="Gao T."/>
            <person name="Zhang H."/>
        </authorList>
    </citation>
    <scope>NUCLEOTIDE SEQUENCE</scope>
    <source>
        <strain evidence="1">G01</strain>
    </source>
</reference>
<accession>A0AAW2IXK6</accession>